<dbReference type="GO" id="GO:0017128">
    <property type="term" value="F:phospholipid scramblase activity"/>
    <property type="evidence" value="ECO:0007669"/>
    <property type="project" value="InterPro"/>
</dbReference>
<dbReference type="InterPro" id="IPR025659">
    <property type="entry name" value="Tubby-like_C"/>
</dbReference>
<dbReference type="Proteomes" id="UP000274922">
    <property type="component" value="Unassembled WGS sequence"/>
</dbReference>
<dbReference type="PANTHER" id="PTHR23248">
    <property type="entry name" value="PHOSPHOLIPID SCRAMBLASE-RELATED"/>
    <property type="match status" value="1"/>
</dbReference>
<feature type="non-terminal residue" evidence="3">
    <location>
        <position position="211"/>
    </location>
</feature>
<gene>
    <name evidence="3" type="ORF">CXG81DRAFT_7261</name>
</gene>
<dbReference type="OrthoDB" id="191150at2759"/>
<organism evidence="3 4">
    <name type="scientific">Caulochytrium protostelioides</name>
    <dbReference type="NCBI Taxonomy" id="1555241"/>
    <lineage>
        <taxon>Eukaryota</taxon>
        <taxon>Fungi</taxon>
        <taxon>Fungi incertae sedis</taxon>
        <taxon>Chytridiomycota</taxon>
        <taxon>Chytridiomycota incertae sedis</taxon>
        <taxon>Chytridiomycetes</taxon>
        <taxon>Caulochytriales</taxon>
        <taxon>Caulochytriaceae</taxon>
        <taxon>Caulochytrium</taxon>
    </lineage>
</organism>
<accession>A0A4P9XCE7</accession>
<dbReference type="InterPro" id="IPR038595">
    <property type="entry name" value="LOR_sf"/>
</dbReference>
<dbReference type="GO" id="GO:0005886">
    <property type="term" value="C:plasma membrane"/>
    <property type="evidence" value="ECO:0007669"/>
    <property type="project" value="TreeGrafter"/>
</dbReference>
<evidence type="ECO:0000256" key="1">
    <source>
        <dbReference type="ARBA" id="ARBA00005350"/>
    </source>
</evidence>
<evidence type="ECO:0000313" key="4">
    <source>
        <dbReference type="Proteomes" id="UP000274922"/>
    </source>
</evidence>
<protein>
    <recommendedName>
        <fullName evidence="2">Phospholipid scramblase</fullName>
    </recommendedName>
</protein>
<dbReference type="AlphaFoldDB" id="A0A4P9XCE7"/>
<evidence type="ECO:0000313" key="3">
    <source>
        <dbReference type="EMBL" id="RKP03105.1"/>
    </source>
</evidence>
<feature type="non-terminal residue" evidence="3">
    <location>
        <position position="1"/>
    </location>
</feature>
<dbReference type="PANTHER" id="PTHR23248:SF9">
    <property type="entry name" value="PHOSPHOLIPID SCRAMBLASE"/>
    <property type="match status" value="1"/>
</dbReference>
<dbReference type="EMBL" id="ML014129">
    <property type="protein sequence ID" value="RKP03105.1"/>
    <property type="molecule type" value="Genomic_DNA"/>
</dbReference>
<dbReference type="Gene3D" id="2.40.160.200">
    <property type="entry name" value="LURP1-related"/>
    <property type="match status" value="1"/>
</dbReference>
<name>A0A4P9XCE7_9FUNG</name>
<keyword evidence="4" id="KW-1185">Reference proteome</keyword>
<comment type="similarity">
    <text evidence="1 2">Belongs to the phospholipid scramblase family.</text>
</comment>
<dbReference type="Pfam" id="PF03803">
    <property type="entry name" value="Scramblase"/>
    <property type="match status" value="1"/>
</dbReference>
<dbReference type="STRING" id="1555241.A0A4P9XCE7"/>
<proteinExistence type="inferred from homology"/>
<evidence type="ECO:0000256" key="2">
    <source>
        <dbReference type="RuleBase" id="RU363116"/>
    </source>
</evidence>
<dbReference type="InterPro" id="IPR005552">
    <property type="entry name" value="Scramblase"/>
</dbReference>
<sequence>TLIVSRQLELLNVFIGYEQANQYQIQRADGTVVGYMAEQDVKLTSAIARQLLSTRRAYRIDVMDTQGRPILKMLRPVKWLLNSRLIVMRPEDDAVIGEVQTDWHLWRRRYDVFLKKHQIARIDGGFWAWDFVLRDEQNAILAQVNRNFVGLARELFSDTGVYVVRMSESPLPPAVLDAPHAGRPLSFDERALVLATAVTADIDYFSRHSSG</sequence>
<reference evidence="4" key="1">
    <citation type="journal article" date="2018" name="Nat. Microbiol.">
        <title>Leveraging single-cell genomics to expand the fungal tree of life.</title>
        <authorList>
            <person name="Ahrendt S.R."/>
            <person name="Quandt C.A."/>
            <person name="Ciobanu D."/>
            <person name="Clum A."/>
            <person name="Salamov A."/>
            <person name="Andreopoulos B."/>
            <person name="Cheng J.F."/>
            <person name="Woyke T."/>
            <person name="Pelin A."/>
            <person name="Henrissat B."/>
            <person name="Reynolds N.K."/>
            <person name="Benny G.L."/>
            <person name="Smith M.E."/>
            <person name="James T.Y."/>
            <person name="Grigoriev I.V."/>
        </authorList>
    </citation>
    <scope>NUCLEOTIDE SEQUENCE [LARGE SCALE GENOMIC DNA]</scope>
    <source>
        <strain evidence="4">ATCC 52028</strain>
    </source>
</reference>
<dbReference type="SUPFAM" id="SSF54518">
    <property type="entry name" value="Tubby C-terminal domain-like"/>
    <property type="match status" value="1"/>
</dbReference>